<feature type="chain" id="PRO_5039728730" evidence="1">
    <location>
        <begin position="29"/>
        <end position="158"/>
    </location>
</feature>
<name>A0A7C8LTW1_9FIRM</name>
<keyword evidence="3" id="KW-1185">Reference proteome</keyword>
<protein>
    <submittedName>
        <fullName evidence="2">Uncharacterized protein</fullName>
    </submittedName>
</protein>
<evidence type="ECO:0000256" key="1">
    <source>
        <dbReference type="SAM" id="SignalP"/>
    </source>
</evidence>
<feature type="signal peptide" evidence="1">
    <location>
        <begin position="1"/>
        <end position="28"/>
    </location>
</feature>
<proteinExistence type="predicted"/>
<sequence length="158" mass="16920">MNKKWKRIAFTLSVFICGLFFGTGKAMGVDPGTNQDPLVSKSYVDARVKEVTDLLGSILSNNSSSSNGSSMIFEVVNVSAGQTLVGGQSTEIILRGGKGLAITSEQGGLQDITDGVDISSGQNIPKYHLLIIPRDDGRGIYAEMDSVFMIRGEYKILP</sequence>
<evidence type="ECO:0000313" key="2">
    <source>
        <dbReference type="EMBL" id="KAE9635510.1"/>
    </source>
</evidence>
<gene>
    <name evidence="2" type="ORF">GND95_05025</name>
</gene>
<accession>A0A7C8LTW1</accession>
<dbReference type="AlphaFoldDB" id="A0A7C8LTW1"/>
<reference evidence="2 3" key="1">
    <citation type="submission" date="2019-12" db="EMBL/GenBank/DDBJ databases">
        <title>Defluviitalea raffinosedens, isolated from a biogas fermenter, genome sequencing and characterization.</title>
        <authorList>
            <person name="Rettenmaier R."/>
            <person name="Schneider M."/>
            <person name="Neuhaus K."/>
            <person name="Liebl W."/>
            <person name="Zverlov V."/>
        </authorList>
    </citation>
    <scope>NUCLEOTIDE SEQUENCE [LARGE SCALE GENOMIC DNA]</scope>
    <source>
        <strain evidence="2 3">249c-K6</strain>
    </source>
</reference>
<organism evidence="2 3">
    <name type="scientific">Defluviitalea raffinosedens</name>
    <dbReference type="NCBI Taxonomy" id="1450156"/>
    <lineage>
        <taxon>Bacteria</taxon>
        <taxon>Bacillati</taxon>
        <taxon>Bacillota</taxon>
        <taxon>Clostridia</taxon>
        <taxon>Lachnospirales</taxon>
        <taxon>Defluviitaleaceae</taxon>
        <taxon>Defluviitalea</taxon>
    </lineage>
</organism>
<dbReference type="OrthoDB" id="2381664at2"/>
<evidence type="ECO:0000313" key="3">
    <source>
        <dbReference type="Proteomes" id="UP000483018"/>
    </source>
</evidence>
<dbReference type="EMBL" id="WSLF01000003">
    <property type="protein sequence ID" value="KAE9635510.1"/>
    <property type="molecule type" value="Genomic_DNA"/>
</dbReference>
<comment type="caution">
    <text evidence="2">The sequence shown here is derived from an EMBL/GenBank/DDBJ whole genome shotgun (WGS) entry which is preliminary data.</text>
</comment>
<keyword evidence="1" id="KW-0732">Signal</keyword>
<dbReference type="RefSeq" id="WP_158739758.1">
    <property type="nucleotide sequence ID" value="NZ_JAFBEP010000001.1"/>
</dbReference>
<dbReference type="Proteomes" id="UP000483018">
    <property type="component" value="Unassembled WGS sequence"/>
</dbReference>